<evidence type="ECO:0000256" key="1">
    <source>
        <dbReference type="SAM" id="MobiDB-lite"/>
    </source>
</evidence>
<organism evidence="2 3">
    <name type="scientific">Tetragonisca angustula</name>
    <dbReference type="NCBI Taxonomy" id="166442"/>
    <lineage>
        <taxon>Eukaryota</taxon>
        <taxon>Metazoa</taxon>
        <taxon>Ecdysozoa</taxon>
        <taxon>Arthropoda</taxon>
        <taxon>Hexapoda</taxon>
        <taxon>Insecta</taxon>
        <taxon>Pterygota</taxon>
        <taxon>Neoptera</taxon>
        <taxon>Endopterygota</taxon>
        <taxon>Hymenoptera</taxon>
        <taxon>Apocrita</taxon>
        <taxon>Aculeata</taxon>
        <taxon>Apoidea</taxon>
        <taxon>Anthophila</taxon>
        <taxon>Apidae</taxon>
        <taxon>Tetragonisca</taxon>
    </lineage>
</organism>
<keyword evidence="3" id="KW-1185">Reference proteome</keyword>
<dbReference type="Proteomes" id="UP001432146">
    <property type="component" value="Unassembled WGS sequence"/>
</dbReference>
<feature type="region of interest" description="Disordered" evidence="1">
    <location>
        <begin position="46"/>
        <end position="73"/>
    </location>
</feature>
<proteinExistence type="predicted"/>
<reference evidence="2 3" key="1">
    <citation type="submission" date="2024-05" db="EMBL/GenBank/DDBJ databases">
        <title>The nuclear and mitochondrial genome assemblies of Tetragonisca angustula (Apidae: Meliponini), a tiny yet remarkable pollinator in the Neotropics.</title>
        <authorList>
            <person name="Ferrari R."/>
            <person name="Ricardo P.C."/>
            <person name="Dias F.C."/>
            <person name="Araujo N.S."/>
            <person name="Soares D.O."/>
            <person name="Zhou Q.-S."/>
            <person name="Zhu C.-D."/>
            <person name="Coutinho L."/>
            <person name="Airas M.C."/>
            <person name="Batista T.M."/>
        </authorList>
    </citation>
    <scope>NUCLEOTIDE SEQUENCE [LARGE SCALE GENOMIC DNA]</scope>
    <source>
        <strain evidence="2">ASF017062</strain>
        <tissue evidence="2">Abdomen</tissue>
    </source>
</reference>
<evidence type="ECO:0000313" key="2">
    <source>
        <dbReference type="EMBL" id="KAK9302676.1"/>
    </source>
</evidence>
<evidence type="ECO:0000313" key="3">
    <source>
        <dbReference type="Proteomes" id="UP001432146"/>
    </source>
</evidence>
<dbReference type="AlphaFoldDB" id="A0AAW0ZYI4"/>
<comment type="caution">
    <text evidence="2">The sequence shown here is derived from an EMBL/GenBank/DDBJ whole genome shotgun (WGS) entry which is preliminary data.</text>
</comment>
<gene>
    <name evidence="2" type="ORF">QLX08_005403</name>
</gene>
<name>A0AAW0ZYI4_9HYME</name>
<protein>
    <submittedName>
        <fullName evidence="2">Uncharacterized protein</fullName>
    </submittedName>
</protein>
<dbReference type="EMBL" id="JAWNGG020000092">
    <property type="protein sequence ID" value="KAK9302676.1"/>
    <property type="molecule type" value="Genomic_DNA"/>
</dbReference>
<sequence length="73" mass="8420">MLVVWQGARRCLSCSGQRTHQGYQLRRHRGSLGDKLDRYQLGTRDDAALPLELKPPRRLRQTKGPQPQPITKK</sequence>
<accession>A0AAW0ZYI4</accession>